<keyword evidence="6" id="KW-0560">Oxidoreductase</keyword>
<gene>
    <name evidence="8" type="ORF">BW247_07240</name>
</gene>
<dbReference type="Proteomes" id="UP000243807">
    <property type="component" value="Chromosome"/>
</dbReference>
<evidence type="ECO:0000256" key="2">
    <source>
        <dbReference type="ARBA" id="ARBA00010944"/>
    </source>
</evidence>
<dbReference type="UniPathway" id="UPA00281"/>
<evidence type="ECO:0000256" key="4">
    <source>
        <dbReference type="ARBA" id="ARBA00017099"/>
    </source>
</evidence>
<accession>A0A1P8UGI2</accession>
<comment type="cofactor">
    <cofactor evidence="6">
        <name>Mg(2+)</name>
        <dbReference type="ChEBI" id="CHEBI:18420"/>
    </cofactor>
    <text evidence="6">Binds 1 Mg(2+) ion per monomer.</text>
</comment>
<comment type="catalytic activity">
    <reaction evidence="5 6">
        <text>dTDP-beta-L-rhamnose + NADP(+) = dTDP-4-dehydro-beta-L-rhamnose + NADPH + H(+)</text>
        <dbReference type="Rhea" id="RHEA:21796"/>
        <dbReference type="ChEBI" id="CHEBI:15378"/>
        <dbReference type="ChEBI" id="CHEBI:57510"/>
        <dbReference type="ChEBI" id="CHEBI:57783"/>
        <dbReference type="ChEBI" id="CHEBI:58349"/>
        <dbReference type="ChEBI" id="CHEBI:62830"/>
        <dbReference type="EC" id="1.1.1.133"/>
    </reaction>
</comment>
<dbReference type="GO" id="GO:0019305">
    <property type="term" value="P:dTDP-rhamnose biosynthetic process"/>
    <property type="evidence" value="ECO:0007669"/>
    <property type="project" value="UniProtKB-UniPathway"/>
</dbReference>
<evidence type="ECO:0000256" key="1">
    <source>
        <dbReference type="ARBA" id="ARBA00004781"/>
    </source>
</evidence>
<sequence>MRVLITGGGGQLGAQLRRVAPSEAVVSVTGRAELDITDAAAVQRHCAAFAPDWIINAAAYTAVDRAESDAQTAHTVNADAVRHLASAAAASGARLLQVSTDFVFDGAQGRPYRPADPPQPLGVYGTTKLAGERSATEVLGGRALIVRTAWVYAAQGRNFVHTMLRLMREREQIGVVADQVGTPTSAHGLARALWALIDVNASGIHHWTEAGVASWYDFALAIRDEALACGLLERAAHVAPLSTAEYPLPAPRPPYSVLDKSATWGVLGQAAQHWRAALRDVLTEIARMESA</sequence>
<feature type="domain" description="RmlD-like substrate binding" evidence="7">
    <location>
        <begin position="1"/>
        <end position="285"/>
    </location>
</feature>
<dbReference type="InterPro" id="IPR005913">
    <property type="entry name" value="dTDP_dehydrorham_reduct"/>
</dbReference>
<dbReference type="Gene3D" id="3.90.25.10">
    <property type="entry name" value="UDP-galactose 4-epimerase, domain 1"/>
    <property type="match status" value="1"/>
</dbReference>
<reference evidence="8 9" key="1">
    <citation type="submission" date="2017-01" db="EMBL/GenBank/DDBJ databases">
        <title>Draft sequence of Acidihalobacter ferrooxidans strain DSM 14175 (strain V8).</title>
        <authorList>
            <person name="Khaleque H.N."/>
            <person name="Ramsay J.P."/>
            <person name="Murphy R.J.T."/>
            <person name="Kaksonen A.H."/>
            <person name="Boxall N.J."/>
            <person name="Watkin E.L.J."/>
        </authorList>
    </citation>
    <scope>NUCLEOTIDE SEQUENCE [LARGE SCALE GENOMIC DNA]</scope>
    <source>
        <strain evidence="8 9">V8</strain>
    </source>
</reference>
<dbReference type="EMBL" id="CP019434">
    <property type="protein sequence ID" value="APZ42910.1"/>
    <property type="molecule type" value="Genomic_DNA"/>
</dbReference>
<dbReference type="AlphaFoldDB" id="A0A1P8UGI2"/>
<keyword evidence="9" id="KW-1185">Reference proteome</keyword>
<evidence type="ECO:0000256" key="3">
    <source>
        <dbReference type="ARBA" id="ARBA00012929"/>
    </source>
</evidence>
<organism evidence="8 9">
    <name type="scientific">Acidihalobacter ferrooxydans</name>
    <dbReference type="NCBI Taxonomy" id="1765967"/>
    <lineage>
        <taxon>Bacteria</taxon>
        <taxon>Pseudomonadati</taxon>
        <taxon>Pseudomonadota</taxon>
        <taxon>Gammaproteobacteria</taxon>
        <taxon>Chromatiales</taxon>
        <taxon>Ectothiorhodospiraceae</taxon>
        <taxon>Acidihalobacter</taxon>
    </lineage>
</organism>
<dbReference type="GO" id="GO:0008831">
    <property type="term" value="F:dTDP-4-dehydrorhamnose reductase activity"/>
    <property type="evidence" value="ECO:0007669"/>
    <property type="project" value="UniProtKB-EC"/>
</dbReference>
<proteinExistence type="inferred from homology"/>
<evidence type="ECO:0000256" key="5">
    <source>
        <dbReference type="ARBA" id="ARBA00048200"/>
    </source>
</evidence>
<dbReference type="CDD" id="cd05254">
    <property type="entry name" value="dTDP_HR_like_SDR_e"/>
    <property type="match status" value="1"/>
</dbReference>
<comment type="pathway">
    <text evidence="1 6">Carbohydrate biosynthesis; dTDP-L-rhamnose biosynthesis.</text>
</comment>
<evidence type="ECO:0000256" key="6">
    <source>
        <dbReference type="RuleBase" id="RU364082"/>
    </source>
</evidence>
<dbReference type="GO" id="GO:0005829">
    <property type="term" value="C:cytosol"/>
    <property type="evidence" value="ECO:0007669"/>
    <property type="project" value="TreeGrafter"/>
</dbReference>
<protein>
    <recommendedName>
        <fullName evidence="4 6">dTDP-4-dehydrorhamnose reductase</fullName>
        <ecNumber evidence="3 6">1.1.1.133</ecNumber>
    </recommendedName>
</protein>
<dbReference type="UniPathway" id="UPA00124"/>
<dbReference type="Pfam" id="PF04321">
    <property type="entry name" value="RmlD_sub_bind"/>
    <property type="match status" value="1"/>
</dbReference>
<evidence type="ECO:0000259" key="7">
    <source>
        <dbReference type="Pfam" id="PF04321"/>
    </source>
</evidence>
<dbReference type="PANTHER" id="PTHR10491:SF4">
    <property type="entry name" value="METHIONINE ADENOSYLTRANSFERASE 2 SUBUNIT BETA"/>
    <property type="match status" value="1"/>
</dbReference>
<keyword evidence="6" id="KW-0521">NADP</keyword>
<dbReference type="PANTHER" id="PTHR10491">
    <property type="entry name" value="DTDP-4-DEHYDRORHAMNOSE REDUCTASE"/>
    <property type="match status" value="1"/>
</dbReference>
<dbReference type="KEGG" id="afy:BW247_07240"/>
<dbReference type="NCBIfam" id="TIGR01214">
    <property type="entry name" value="rmlD"/>
    <property type="match status" value="1"/>
</dbReference>
<dbReference type="Gene3D" id="3.40.50.720">
    <property type="entry name" value="NAD(P)-binding Rossmann-like Domain"/>
    <property type="match status" value="1"/>
</dbReference>
<dbReference type="EC" id="1.1.1.133" evidence="3 6"/>
<comment type="function">
    <text evidence="6">Catalyzes the reduction of dTDP-6-deoxy-L-lyxo-4-hexulose to yield dTDP-L-rhamnose.</text>
</comment>
<dbReference type="InterPro" id="IPR036291">
    <property type="entry name" value="NAD(P)-bd_dom_sf"/>
</dbReference>
<dbReference type="SUPFAM" id="SSF51735">
    <property type="entry name" value="NAD(P)-binding Rossmann-fold domains"/>
    <property type="match status" value="1"/>
</dbReference>
<dbReference type="STRING" id="1765967.BW247_07240"/>
<dbReference type="InterPro" id="IPR029903">
    <property type="entry name" value="RmlD-like-bd"/>
</dbReference>
<comment type="similarity">
    <text evidence="2 6">Belongs to the dTDP-4-dehydrorhamnose reductase family.</text>
</comment>
<dbReference type="GO" id="GO:0009243">
    <property type="term" value="P:O antigen biosynthetic process"/>
    <property type="evidence" value="ECO:0007669"/>
    <property type="project" value="UniProtKB-UniPathway"/>
</dbReference>
<evidence type="ECO:0000313" key="8">
    <source>
        <dbReference type="EMBL" id="APZ42910.1"/>
    </source>
</evidence>
<name>A0A1P8UGI2_9GAMM</name>
<dbReference type="OrthoDB" id="9803892at2"/>
<dbReference type="RefSeq" id="WP_076836558.1">
    <property type="nucleotide sequence ID" value="NZ_CP019434.1"/>
</dbReference>
<evidence type="ECO:0000313" key="9">
    <source>
        <dbReference type="Proteomes" id="UP000243807"/>
    </source>
</evidence>